<evidence type="ECO:0000313" key="2">
    <source>
        <dbReference type="EMBL" id="KAK7388023.1"/>
    </source>
</evidence>
<sequence>MLWCWSNTHAAVQGRSKRLSLTSLICMSLGGHKTDHLREAVVSERKENAKSMKLLEMFTEKILEVSNVSSEIVHEVEVKKTLSSHDVGKANLVNVPTRINRGKKGGGIKLNNRESCEERSRMNEEAKEEDRIGSLQTSERVVIRIWNIGRELEMTCQDE</sequence>
<evidence type="ECO:0000256" key="1">
    <source>
        <dbReference type="SAM" id="MobiDB-lite"/>
    </source>
</evidence>
<evidence type="ECO:0000313" key="3">
    <source>
        <dbReference type="Proteomes" id="UP001386955"/>
    </source>
</evidence>
<proteinExistence type="predicted"/>
<dbReference type="AlphaFoldDB" id="A0AAN9S5K1"/>
<reference evidence="2 3" key="1">
    <citation type="submission" date="2024-01" db="EMBL/GenBank/DDBJ databases">
        <title>The genomes of 5 underutilized Papilionoideae crops provide insights into root nodulation and disease resistanc.</title>
        <authorList>
            <person name="Jiang F."/>
        </authorList>
    </citation>
    <scope>NUCLEOTIDE SEQUENCE [LARGE SCALE GENOMIC DNA]</scope>
    <source>
        <strain evidence="2">DUOXIRENSHENG_FW03</strain>
        <tissue evidence="2">Leaves</tissue>
    </source>
</reference>
<feature type="region of interest" description="Disordered" evidence="1">
    <location>
        <begin position="103"/>
        <end position="129"/>
    </location>
</feature>
<accession>A0AAN9S5K1</accession>
<keyword evidence="3" id="KW-1185">Reference proteome</keyword>
<feature type="compositionally biased region" description="Basic and acidic residues" evidence="1">
    <location>
        <begin position="111"/>
        <end position="129"/>
    </location>
</feature>
<protein>
    <submittedName>
        <fullName evidence="2">Uncharacterized protein</fullName>
    </submittedName>
</protein>
<name>A0AAN9S5K1_PSOTE</name>
<dbReference type="EMBL" id="JAYMYS010000006">
    <property type="protein sequence ID" value="KAK7388023.1"/>
    <property type="molecule type" value="Genomic_DNA"/>
</dbReference>
<dbReference type="Proteomes" id="UP001386955">
    <property type="component" value="Unassembled WGS sequence"/>
</dbReference>
<gene>
    <name evidence="2" type="ORF">VNO78_22824</name>
</gene>
<comment type="caution">
    <text evidence="2">The sequence shown here is derived from an EMBL/GenBank/DDBJ whole genome shotgun (WGS) entry which is preliminary data.</text>
</comment>
<organism evidence="2 3">
    <name type="scientific">Psophocarpus tetragonolobus</name>
    <name type="common">Winged bean</name>
    <name type="synonym">Dolichos tetragonolobus</name>
    <dbReference type="NCBI Taxonomy" id="3891"/>
    <lineage>
        <taxon>Eukaryota</taxon>
        <taxon>Viridiplantae</taxon>
        <taxon>Streptophyta</taxon>
        <taxon>Embryophyta</taxon>
        <taxon>Tracheophyta</taxon>
        <taxon>Spermatophyta</taxon>
        <taxon>Magnoliopsida</taxon>
        <taxon>eudicotyledons</taxon>
        <taxon>Gunneridae</taxon>
        <taxon>Pentapetalae</taxon>
        <taxon>rosids</taxon>
        <taxon>fabids</taxon>
        <taxon>Fabales</taxon>
        <taxon>Fabaceae</taxon>
        <taxon>Papilionoideae</taxon>
        <taxon>50 kb inversion clade</taxon>
        <taxon>NPAAA clade</taxon>
        <taxon>indigoferoid/millettioid clade</taxon>
        <taxon>Phaseoleae</taxon>
        <taxon>Psophocarpus</taxon>
    </lineage>
</organism>